<comment type="caution">
    <text evidence="9">The sequence shown here is derived from an EMBL/GenBank/DDBJ whole genome shotgun (WGS) entry which is preliminary data.</text>
</comment>
<keyword evidence="7" id="KW-1133">Transmembrane helix</keyword>
<evidence type="ECO:0000259" key="8">
    <source>
        <dbReference type="Pfam" id="PF01435"/>
    </source>
</evidence>
<dbReference type="InterPro" id="IPR052173">
    <property type="entry name" value="Beta-lactam_resp_regulator"/>
</dbReference>
<organism evidence="9 10">
    <name type="scientific">Pseudomonas aeruginosa</name>
    <dbReference type="NCBI Taxonomy" id="287"/>
    <lineage>
        <taxon>Bacteria</taxon>
        <taxon>Pseudomonadati</taxon>
        <taxon>Pseudomonadota</taxon>
        <taxon>Gammaproteobacteria</taxon>
        <taxon>Pseudomonadales</taxon>
        <taxon>Pseudomonadaceae</taxon>
        <taxon>Pseudomonas</taxon>
    </lineage>
</organism>
<dbReference type="PANTHER" id="PTHR34978:SF3">
    <property type="entry name" value="SLR0241 PROTEIN"/>
    <property type="match status" value="1"/>
</dbReference>
<gene>
    <name evidence="9" type="ORF">CAZ10_32665</name>
</gene>
<evidence type="ECO:0000256" key="1">
    <source>
        <dbReference type="ARBA" id="ARBA00022670"/>
    </source>
</evidence>
<dbReference type="Proteomes" id="UP000194857">
    <property type="component" value="Unassembled WGS sequence"/>
</dbReference>
<protein>
    <submittedName>
        <fullName evidence="9">Heat-shock protein HtpX</fullName>
    </submittedName>
</protein>
<feature type="domain" description="Peptidase M48" evidence="8">
    <location>
        <begin position="140"/>
        <end position="221"/>
    </location>
</feature>
<dbReference type="CDD" id="cd07326">
    <property type="entry name" value="M56_BlaR1_MecR1_like"/>
    <property type="match status" value="1"/>
</dbReference>
<dbReference type="PANTHER" id="PTHR34978">
    <property type="entry name" value="POSSIBLE SENSOR-TRANSDUCER PROTEIN BLAR"/>
    <property type="match status" value="1"/>
</dbReference>
<feature type="transmembrane region" description="Helical" evidence="7">
    <location>
        <begin position="6"/>
        <end position="28"/>
    </location>
</feature>
<evidence type="ECO:0000256" key="7">
    <source>
        <dbReference type="SAM" id="Phobius"/>
    </source>
</evidence>
<dbReference type="Pfam" id="PF01435">
    <property type="entry name" value="Peptidase_M48"/>
    <property type="match status" value="1"/>
</dbReference>
<comment type="similarity">
    <text evidence="6">Belongs to the peptidase M48 family.</text>
</comment>
<keyword evidence="1 6" id="KW-0645">Protease</keyword>
<dbReference type="AlphaFoldDB" id="A0A241XGV6"/>
<evidence type="ECO:0000256" key="2">
    <source>
        <dbReference type="ARBA" id="ARBA00022723"/>
    </source>
</evidence>
<comment type="cofactor">
    <cofactor evidence="6">
        <name>Zn(2+)</name>
        <dbReference type="ChEBI" id="CHEBI:29105"/>
    </cofactor>
    <text evidence="6">Binds 1 zinc ion per subunit.</text>
</comment>
<proteinExistence type="inferred from homology"/>
<evidence type="ECO:0000256" key="3">
    <source>
        <dbReference type="ARBA" id="ARBA00022801"/>
    </source>
</evidence>
<dbReference type="GO" id="GO:0046872">
    <property type="term" value="F:metal ion binding"/>
    <property type="evidence" value="ECO:0007669"/>
    <property type="project" value="UniProtKB-KW"/>
</dbReference>
<evidence type="ECO:0000313" key="10">
    <source>
        <dbReference type="Proteomes" id="UP000194857"/>
    </source>
</evidence>
<keyword evidence="7" id="KW-0812">Transmembrane</keyword>
<evidence type="ECO:0000256" key="5">
    <source>
        <dbReference type="ARBA" id="ARBA00023049"/>
    </source>
</evidence>
<evidence type="ECO:0000256" key="6">
    <source>
        <dbReference type="RuleBase" id="RU003983"/>
    </source>
</evidence>
<reference evidence="9 10" key="1">
    <citation type="submission" date="2017-05" db="EMBL/GenBank/DDBJ databases">
        <authorList>
            <person name="Song R."/>
            <person name="Chenine A.L."/>
            <person name="Ruprecht R.M."/>
        </authorList>
    </citation>
    <scope>NUCLEOTIDE SEQUENCE [LARGE SCALE GENOMIC DNA]</scope>
    <source>
        <strain evidence="9 10">S567_C10_BS</strain>
    </source>
</reference>
<keyword evidence="7" id="KW-0472">Membrane</keyword>
<dbReference type="GO" id="GO:0006508">
    <property type="term" value="P:proteolysis"/>
    <property type="evidence" value="ECO:0007669"/>
    <property type="project" value="UniProtKB-KW"/>
</dbReference>
<dbReference type="EMBL" id="NFFZ01000027">
    <property type="protein sequence ID" value="OTI55589.1"/>
    <property type="molecule type" value="Genomic_DNA"/>
</dbReference>
<dbReference type="GO" id="GO:0004222">
    <property type="term" value="F:metalloendopeptidase activity"/>
    <property type="evidence" value="ECO:0007669"/>
    <property type="project" value="InterPro"/>
</dbReference>
<name>A0A241XGV6_PSEAI</name>
<keyword evidence="3 6" id="KW-0378">Hydrolase</keyword>
<sequence length="331" mass="36375">MMSHGQLLQFALLAGFVLAITLSLLIAVCEHPLRGRLSSRTPVQRARIVWWTLVTPALAGIVYAAMIVVMPSVFHGSDRWAAACYEHAGSLLHLCVWHPSDSGQSLLLWGALALLATYALWLATRAAVGLWRARRALVAMLRLSRRPGESDKLHVLDADQPMALACGIGRGHILLSTSLLQQLDPTQLRVVLAHEQAHIAHRDVQHRLIAIVLSSIQLPGTRRRLLSDLELALEQRCDFVAATAVGCPLVVAETIVAVEKIFRNHAREHRPLSMAFFSDFIPERVEALLAPERKAVSYLGAFLGVGVLAFCSLSTGWLHFLTESLIAVLTR</sequence>
<feature type="transmembrane region" description="Helical" evidence="7">
    <location>
        <begin position="106"/>
        <end position="131"/>
    </location>
</feature>
<dbReference type="Gene3D" id="3.30.2010.10">
    <property type="entry name" value="Metalloproteases ('zincins'), catalytic domain"/>
    <property type="match status" value="1"/>
</dbReference>
<keyword evidence="5 6" id="KW-0482">Metalloprotease</keyword>
<keyword evidence="2" id="KW-0479">Metal-binding</keyword>
<evidence type="ECO:0000256" key="4">
    <source>
        <dbReference type="ARBA" id="ARBA00022833"/>
    </source>
</evidence>
<evidence type="ECO:0000313" key="9">
    <source>
        <dbReference type="EMBL" id="OTI55589.1"/>
    </source>
</evidence>
<dbReference type="InterPro" id="IPR001915">
    <property type="entry name" value="Peptidase_M48"/>
</dbReference>
<feature type="transmembrane region" description="Helical" evidence="7">
    <location>
        <begin position="48"/>
        <end position="70"/>
    </location>
</feature>
<feature type="transmembrane region" description="Helical" evidence="7">
    <location>
        <begin position="298"/>
        <end position="320"/>
    </location>
</feature>
<keyword evidence="4 6" id="KW-0862">Zinc</keyword>
<accession>A0A241XGV6</accession>